<keyword evidence="2 3" id="KW-0808">Transferase</keyword>
<comment type="similarity">
    <text evidence="1 3">Belongs to the class-II DAHP synthase family.</text>
</comment>
<evidence type="ECO:0000256" key="3">
    <source>
        <dbReference type="RuleBase" id="RU363071"/>
    </source>
</evidence>
<comment type="pathway">
    <text evidence="3">Metabolic intermediate biosynthesis; chorismate biosynthesis; chorismate from D-erythrose 4-phosphate and phosphoenolpyruvate: step 1/7.</text>
</comment>
<dbReference type="EMBL" id="JAVREL010000016">
    <property type="protein sequence ID" value="MDT0345811.1"/>
    <property type="molecule type" value="Genomic_DNA"/>
</dbReference>
<dbReference type="EC" id="2.5.1.54" evidence="3"/>
<evidence type="ECO:0000256" key="1">
    <source>
        <dbReference type="ARBA" id="ARBA00008911"/>
    </source>
</evidence>
<reference evidence="5" key="1">
    <citation type="submission" date="2023-07" db="EMBL/GenBank/DDBJ databases">
        <title>30 novel species of actinomycetes from the DSMZ collection.</title>
        <authorList>
            <person name="Nouioui I."/>
        </authorList>
    </citation>
    <scope>NUCLEOTIDE SEQUENCE [LARGE SCALE GENOMIC DNA]</scope>
    <source>
        <strain evidence="5">DSM 44938</strain>
    </source>
</reference>
<protein>
    <recommendedName>
        <fullName evidence="3">Phospho-2-dehydro-3-deoxyheptonate aldolase</fullName>
        <ecNumber evidence="3">2.5.1.54</ecNumber>
    </recommendedName>
</protein>
<accession>A0ABU2MWG1</accession>
<evidence type="ECO:0000313" key="4">
    <source>
        <dbReference type="EMBL" id="MDT0345811.1"/>
    </source>
</evidence>
<dbReference type="GO" id="GO:0003849">
    <property type="term" value="F:3-deoxy-7-phosphoheptulonate synthase activity"/>
    <property type="evidence" value="ECO:0007669"/>
    <property type="project" value="UniProtKB-EC"/>
</dbReference>
<name>A0ABU2MWG1_9ACTN</name>
<gene>
    <name evidence="4" type="ORF">RM590_24940</name>
</gene>
<evidence type="ECO:0000256" key="2">
    <source>
        <dbReference type="ARBA" id="ARBA00022679"/>
    </source>
</evidence>
<dbReference type="PANTHER" id="PTHR21337">
    <property type="entry name" value="PHOSPHO-2-DEHYDRO-3-DEOXYHEPTONATE ALDOLASE 1, 2"/>
    <property type="match status" value="1"/>
</dbReference>
<keyword evidence="3" id="KW-0057">Aromatic amino acid biosynthesis</keyword>
<dbReference type="Gene3D" id="3.20.20.70">
    <property type="entry name" value="Aldolase class I"/>
    <property type="match status" value="1"/>
</dbReference>
<evidence type="ECO:0000313" key="5">
    <source>
        <dbReference type="Proteomes" id="UP001183246"/>
    </source>
</evidence>
<comment type="caution">
    <text evidence="4">The sequence shown here is derived from an EMBL/GenBank/DDBJ whole genome shotgun (WGS) entry which is preliminary data.</text>
</comment>
<dbReference type="InterPro" id="IPR002480">
    <property type="entry name" value="DAHP_synth_2"/>
</dbReference>
<dbReference type="Pfam" id="PF01474">
    <property type="entry name" value="DAHP_synth_2"/>
    <property type="match status" value="1"/>
</dbReference>
<keyword evidence="5" id="KW-1185">Reference proteome</keyword>
<comment type="catalytic activity">
    <reaction evidence="3">
        <text>D-erythrose 4-phosphate + phosphoenolpyruvate + H2O = 7-phospho-2-dehydro-3-deoxy-D-arabino-heptonate + phosphate</text>
        <dbReference type="Rhea" id="RHEA:14717"/>
        <dbReference type="ChEBI" id="CHEBI:15377"/>
        <dbReference type="ChEBI" id="CHEBI:16897"/>
        <dbReference type="ChEBI" id="CHEBI:43474"/>
        <dbReference type="ChEBI" id="CHEBI:58394"/>
        <dbReference type="ChEBI" id="CHEBI:58702"/>
        <dbReference type="EC" id="2.5.1.54"/>
    </reaction>
</comment>
<dbReference type="SUPFAM" id="SSF51569">
    <property type="entry name" value="Aldolase"/>
    <property type="match status" value="1"/>
</dbReference>
<proteinExistence type="inferred from homology"/>
<organism evidence="4 5">
    <name type="scientific">Streptomyces litchfieldiae</name>
    <dbReference type="NCBI Taxonomy" id="3075543"/>
    <lineage>
        <taxon>Bacteria</taxon>
        <taxon>Bacillati</taxon>
        <taxon>Actinomycetota</taxon>
        <taxon>Actinomycetes</taxon>
        <taxon>Kitasatosporales</taxon>
        <taxon>Streptomycetaceae</taxon>
        <taxon>Streptomyces</taxon>
    </lineage>
</organism>
<dbReference type="PANTHER" id="PTHR21337:SF0">
    <property type="entry name" value="PHOSPHO-2-DEHYDRO-3-DEOXYHEPTONATE ALDOLASE"/>
    <property type="match status" value="1"/>
</dbReference>
<dbReference type="InterPro" id="IPR013785">
    <property type="entry name" value="Aldolase_TIM"/>
</dbReference>
<sequence>MDEITRHIRSRPARQQPEWHAAVPVEQVRAELRSRPALIRAGDLWALRSLLSRVVDDEAQVVQSGDCAEDPEECTKGYIARKAGLLDLLAGAMRMATHKPVVRVGRIAGQFAKPRSSPTERVGDLELPVFRGHMVNSPEPDPVSRQPDPRRMLDCYTAAAEAMEHLGWHEPEGQDAIGPRVWTSHEALLLDYEIPLTRRDEEGRLFISSTHWPWIGERTNQVDGAHVALLAEVVNPVSLKVGPTMEPGTLLRLCERLDPHREKGRLTLISRMGADTVLRRLPPLVAAVRAAGHPAIWLCDPMHGNTVTTGEGLKTRYLEVLQREIHNFQCAVRTQGGIAGGLHLETTPDEVTECCTTSADEGRVGDKYTSFCDPRLNPHQAISAISAWQG</sequence>
<dbReference type="Proteomes" id="UP001183246">
    <property type="component" value="Unassembled WGS sequence"/>
</dbReference>
<keyword evidence="3" id="KW-0028">Amino-acid biosynthesis</keyword>
<dbReference type="RefSeq" id="WP_311706944.1">
    <property type="nucleotide sequence ID" value="NZ_JAVREL010000016.1"/>
</dbReference>